<feature type="compositionally biased region" description="Low complexity" evidence="1">
    <location>
        <begin position="680"/>
        <end position="692"/>
    </location>
</feature>
<dbReference type="AlphaFoldDB" id="A0AAN6UK54"/>
<evidence type="ECO:0000313" key="5">
    <source>
        <dbReference type="Proteomes" id="UP001304895"/>
    </source>
</evidence>
<dbReference type="Pfam" id="PF23395">
    <property type="entry name" value="SAM_6"/>
    <property type="match status" value="1"/>
</dbReference>
<comment type="caution">
    <text evidence="4">The sequence shown here is derived from an EMBL/GenBank/DDBJ whole genome shotgun (WGS) entry which is preliminary data.</text>
</comment>
<feature type="region of interest" description="Disordered" evidence="1">
    <location>
        <begin position="529"/>
        <end position="559"/>
    </location>
</feature>
<reference evidence="4" key="2">
    <citation type="submission" date="2023-05" db="EMBL/GenBank/DDBJ databases">
        <authorList>
            <consortium name="Lawrence Berkeley National Laboratory"/>
            <person name="Steindorff A."/>
            <person name="Hensen N."/>
            <person name="Bonometti L."/>
            <person name="Westerberg I."/>
            <person name="Brannstrom I.O."/>
            <person name="Guillou S."/>
            <person name="Cros-Aarteil S."/>
            <person name="Calhoun S."/>
            <person name="Haridas S."/>
            <person name="Kuo A."/>
            <person name="Mondo S."/>
            <person name="Pangilinan J."/>
            <person name="Riley R."/>
            <person name="Labutti K."/>
            <person name="Andreopoulos B."/>
            <person name="Lipzen A."/>
            <person name="Chen C."/>
            <person name="Yanf M."/>
            <person name="Daum C."/>
            <person name="Ng V."/>
            <person name="Clum A."/>
            <person name="Ohm R."/>
            <person name="Martin F."/>
            <person name="Silar P."/>
            <person name="Natvig D."/>
            <person name="Lalanne C."/>
            <person name="Gautier V."/>
            <person name="Ament-Velasquez S.L."/>
            <person name="Kruys A."/>
            <person name="Hutchinson M.I."/>
            <person name="Powell A.J."/>
            <person name="Barry K."/>
            <person name="Miller A.N."/>
            <person name="Grigoriev I.V."/>
            <person name="Debuchy R."/>
            <person name="Gladieux P."/>
            <person name="Thoren M.H."/>
            <person name="Johannesson H."/>
        </authorList>
    </citation>
    <scope>NUCLEOTIDE SEQUENCE</scope>
    <source>
        <strain evidence="4">CBS 123565</strain>
    </source>
</reference>
<dbReference type="Pfam" id="PF23394">
    <property type="entry name" value="DUF7102"/>
    <property type="match status" value="1"/>
</dbReference>
<keyword evidence="5" id="KW-1185">Reference proteome</keyword>
<feature type="region of interest" description="Disordered" evidence="1">
    <location>
        <begin position="14"/>
        <end position="34"/>
    </location>
</feature>
<feature type="region of interest" description="Disordered" evidence="1">
    <location>
        <begin position="673"/>
        <end position="719"/>
    </location>
</feature>
<dbReference type="Proteomes" id="UP001304895">
    <property type="component" value="Unassembled WGS sequence"/>
</dbReference>
<evidence type="ECO:0000256" key="1">
    <source>
        <dbReference type="SAM" id="MobiDB-lite"/>
    </source>
</evidence>
<protein>
    <submittedName>
        <fullName evidence="4">Uncharacterized protein</fullName>
    </submittedName>
</protein>
<reference evidence="4" key="1">
    <citation type="journal article" date="2023" name="Mol. Phylogenet. Evol.">
        <title>Genome-scale phylogeny and comparative genomics of the fungal order Sordariales.</title>
        <authorList>
            <person name="Hensen N."/>
            <person name="Bonometti L."/>
            <person name="Westerberg I."/>
            <person name="Brannstrom I.O."/>
            <person name="Guillou S."/>
            <person name="Cros-Aarteil S."/>
            <person name="Calhoun S."/>
            <person name="Haridas S."/>
            <person name="Kuo A."/>
            <person name="Mondo S."/>
            <person name="Pangilinan J."/>
            <person name="Riley R."/>
            <person name="LaButti K."/>
            <person name="Andreopoulos B."/>
            <person name="Lipzen A."/>
            <person name="Chen C."/>
            <person name="Yan M."/>
            <person name="Daum C."/>
            <person name="Ng V."/>
            <person name="Clum A."/>
            <person name="Steindorff A."/>
            <person name="Ohm R.A."/>
            <person name="Martin F."/>
            <person name="Silar P."/>
            <person name="Natvig D.O."/>
            <person name="Lalanne C."/>
            <person name="Gautier V."/>
            <person name="Ament-Velasquez S.L."/>
            <person name="Kruys A."/>
            <person name="Hutchinson M.I."/>
            <person name="Powell A.J."/>
            <person name="Barry K."/>
            <person name="Miller A.N."/>
            <person name="Grigoriev I.V."/>
            <person name="Debuchy R."/>
            <person name="Gladieux P."/>
            <person name="Hiltunen Thoren M."/>
            <person name="Johannesson H."/>
        </authorList>
    </citation>
    <scope>NUCLEOTIDE SEQUENCE</scope>
    <source>
        <strain evidence="4">CBS 123565</strain>
    </source>
</reference>
<sequence length="991" mass="109517">MELHSGDDLISLKESLQSHHSPSTESPPSINADEYARDSGLTIDSLLFDWPRLVDHDPSIASTVADIAPGQLIEDGELQECLFRAIIPAPEQWQMPVASLQILQQVCGRCKDEDVAALASQQCLSETLTWKGLKLEPPELRSDHGIDCRQLAHRVKVFLKEQLPEHRLPLHPSDPEQGEALEFSRNMAEMDREQMRTVEKENLEVHRDTLVYLMQSLKSNWTDEEQQEFVESLSDYEKLGARAPLTPPLSPMAQSFPEYFVPGGESCDIPEPSDSSSRLSADIEEAERRIFESEFEFWTEALQRDTTPGRYEEIDVSGMIRAGDFRTTVHPSSPEPVSRDLRVDVPLLPWSENNDSGQSSARALGSDDLEEARGLVVSSDTLSGSDGPTGQLVRVFQKQAATVMRCVEQERLQPLDAIARVPVPVMDFSIPIPEWEERLWEAKAIFSWIRETVEVDWQGPKWPNNRAAEQRLVWAPLAHMKEKKLVSECIEMEPRTFDFFLKRSRDAEVPSSADYVYKHPGLAILRVGEYDDDDDDDEDYLTPLDSSRQSPTNPSQTEVWRKTAASSLVDTALALQPNPRFTTTAATPPPQDLATLLSGRKLLIDETIQKRQLGKKRDRDSVEPDQMSGMGIIDPALIASTNVLRGFMSEYTDFAPLVDNFVEMNFPKKPKLTHSSFFDPPTTAPTTQPKTTEAARLMPPPSKPIPALSPSITPPNPPPRIVISSTLSRLLTSRLETLLPGIELIPRNHNSTNEADLVVSPATGVLLTTMISLRQKPVPATPGGNSTATAGTDFGRATANVAARHERLVVLVSEGNKHSETASPLSQADAKALAGLQGFAAGLPQQVRVVYVGGGVETLARWVAGVVCDCHGREAAAVRELLLPVETFWEGFLRRAGMNVWAAQVVLGRLRVPDGELAVGGPGGQVYGLPLFVMMSRERRVELFAEAFGGRTVLDRVSEAIDKPWGQGAVDDGNFGYGGEMVGWQSRRGLH</sequence>
<evidence type="ECO:0000259" key="3">
    <source>
        <dbReference type="Pfam" id="PF23395"/>
    </source>
</evidence>
<feature type="compositionally biased region" description="Polar residues" evidence="1">
    <location>
        <begin position="544"/>
        <end position="559"/>
    </location>
</feature>
<accession>A0AAN6UK54</accession>
<proteinExistence type="predicted"/>
<evidence type="ECO:0000313" key="4">
    <source>
        <dbReference type="EMBL" id="KAK4134507.1"/>
    </source>
</evidence>
<feature type="compositionally biased region" description="Low complexity" evidence="1">
    <location>
        <begin position="18"/>
        <end position="29"/>
    </location>
</feature>
<organism evidence="4 5">
    <name type="scientific">Trichocladium antarcticum</name>
    <dbReference type="NCBI Taxonomy" id="1450529"/>
    <lineage>
        <taxon>Eukaryota</taxon>
        <taxon>Fungi</taxon>
        <taxon>Dikarya</taxon>
        <taxon>Ascomycota</taxon>
        <taxon>Pezizomycotina</taxon>
        <taxon>Sordariomycetes</taxon>
        <taxon>Sordariomycetidae</taxon>
        <taxon>Sordariales</taxon>
        <taxon>Chaetomiaceae</taxon>
        <taxon>Trichocladium</taxon>
    </lineage>
</organism>
<dbReference type="InterPro" id="IPR055528">
    <property type="entry name" value="DUF7102"/>
</dbReference>
<feature type="domain" description="SAM-like" evidence="3">
    <location>
        <begin position="885"/>
        <end position="961"/>
    </location>
</feature>
<gene>
    <name evidence="4" type="ORF">BT67DRAFT_379454</name>
</gene>
<feature type="compositionally biased region" description="Acidic residues" evidence="1">
    <location>
        <begin position="530"/>
        <end position="540"/>
    </location>
</feature>
<dbReference type="EMBL" id="MU853408">
    <property type="protein sequence ID" value="KAK4134507.1"/>
    <property type="molecule type" value="Genomic_DNA"/>
</dbReference>
<name>A0AAN6UK54_9PEZI</name>
<feature type="domain" description="DUF7102" evidence="2">
    <location>
        <begin position="720"/>
        <end position="869"/>
    </location>
</feature>
<evidence type="ECO:0000259" key="2">
    <source>
        <dbReference type="Pfam" id="PF23394"/>
    </source>
</evidence>
<dbReference type="InterPro" id="IPR057559">
    <property type="entry name" value="SAM_6"/>
</dbReference>